<organism evidence="2 3">
    <name type="scientific">Portunus trituberculatus</name>
    <name type="common">Swimming crab</name>
    <name type="synonym">Neptunus trituberculatus</name>
    <dbReference type="NCBI Taxonomy" id="210409"/>
    <lineage>
        <taxon>Eukaryota</taxon>
        <taxon>Metazoa</taxon>
        <taxon>Ecdysozoa</taxon>
        <taxon>Arthropoda</taxon>
        <taxon>Crustacea</taxon>
        <taxon>Multicrustacea</taxon>
        <taxon>Malacostraca</taxon>
        <taxon>Eumalacostraca</taxon>
        <taxon>Eucarida</taxon>
        <taxon>Decapoda</taxon>
        <taxon>Pleocyemata</taxon>
        <taxon>Brachyura</taxon>
        <taxon>Eubrachyura</taxon>
        <taxon>Portunoidea</taxon>
        <taxon>Portunidae</taxon>
        <taxon>Portuninae</taxon>
        <taxon>Portunus</taxon>
    </lineage>
</organism>
<protein>
    <submittedName>
        <fullName evidence="2">Uncharacterized protein</fullName>
    </submittedName>
</protein>
<dbReference type="Proteomes" id="UP000324222">
    <property type="component" value="Unassembled WGS sequence"/>
</dbReference>
<comment type="caution">
    <text evidence="2">The sequence shown here is derived from an EMBL/GenBank/DDBJ whole genome shotgun (WGS) entry which is preliminary data.</text>
</comment>
<evidence type="ECO:0000313" key="3">
    <source>
        <dbReference type="Proteomes" id="UP000324222"/>
    </source>
</evidence>
<sequence>MKTSRFTDIPFVAEEEGVGRDGARPPSSQGLAAPCGRRVSSPCVLEVSLSTSMRAMELETLASVFLKVIFHQFRDHYSYNIQGYMKIMSSDTLRSSAT</sequence>
<name>A0A5B7HJF8_PORTR</name>
<dbReference type="EMBL" id="VSRR010029315">
    <property type="protein sequence ID" value="MPC69377.1"/>
    <property type="molecule type" value="Genomic_DNA"/>
</dbReference>
<dbReference type="AlphaFoldDB" id="A0A5B7HJF8"/>
<evidence type="ECO:0000256" key="1">
    <source>
        <dbReference type="SAM" id="MobiDB-lite"/>
    </source>
</evidence>
<evidence type="ECO:0000313" key="2">
    <source>
        <dbReference type="EMBL" id="MPC69377.1"/>
    </source>
</evidence>
<gene>
    <name evidence="2" type="ORF">E2C01_063600</name>
</gene>
<proteinExistence type="predicted"/>
<feature type="region of interest" description="Disordered" evidence="1">
    <location>
        <begin position="17"/>
        <end position="36"/>
    </location>
</feature>
<keyword evidence="3" id="KW-1185">Reference proteome</keyword>
<accession>A0A5B7HJF8</accession>
<reference evidence="2 3" key="1">
    <citation type="submission" date="2019-05" db="EMBL/GenBank/DDBJ databases">
        <title>Another draft genome of Portunus trituberculatus and its Hox gene families provides insights of decapod evolution.</title>
        <authorList>
            <person name="Jeong J.-H."/>
            <person name="Song I."/>
            <person name="Kim S."/>
            <person name="Choi T."/>
            <person name="Kim D."/>
            <person name="Ryu S."/>
            <person name="Kim W."/>
        </authorList>
    </citation>
    <scope>NUCLEOTIDE SEQUENCE [LARGE SCALE GENOMIC DNA]</scope>
    <source>
        <tissue evidence="2">Muscle</tissue>
    </source>
</reference>